<dbReference type="Proteomes" id="UP001205311">
    <property type="component" value="Unassembled WGS sequence"/>
</dbReference>
<dbReference type="SUPFAM" id="SSF53756">
    <property type="entry name" value="UDP-Glycosyltransferase/glycogen phosphorylase"/>
    <property type="match status" value="1"/>
</dbReference>
<comment type="caution">
    <text evidence="2">The sequence shown here is derived from an EMBL/GenBank/DDBJ whole genome shotgun (WGS) entry which is preliminary data.</text>
</comment>
<dbReference type="RefSeq" id="WP_253668369.1">
    <property type="nucleotide sequence ID" value="NZ_JAMTCP010000004.1"/>
</dbReference>
<protein>
    <submittedName>
        <fullName evidence="2">Hydroxymethylcytosylglucuronate/cytosylglucurona te synthase</fullName>
    </submittedName>
</protein>
<dbReference type="Gene3D" id="3.40.50.2000">
    <property type="entry name" value="Glycogen Phosphorylase B"/>
    <property type="match status" value="1"/>
</dbReference>
<dbReference type="NCBIfam" id="TIGR04467">
    <property type="entry name" value="CGA_synthase"/>
    <property type="match status" value="1"/>
</dbReference>
<feature type="compositionally biased region" description="Basic and acidic residues" evidence="1">
    <location>
        <begin position="79"/>
        <end position="106"/>
    </location>
</feature>
<feature type="region of interest" description="Disordered" evidence="1">
    <location>
        <begin position="65"/>
        <end position="115"/>
    </location>
</feature>
<sequence length="448" mass="47723">MSPERPTIVVAGIEFGWGSAGKLSAVLDAIRRRAAVPPRVVGIGSALGRPLLSGLDVAAWHDVPVHDVPANGQPLPDGQHGRPDQHGRADQHSRHDEHGQHSERSQHSQPGQHGGIDQDAVAAILRRERADAGLVVLDPVARTFEALGLPTVFVDSLPFLWTEGDLPLLPVEATVYCAQRCVELPPDCRPVLDAIHNLRWVEAVVRPPSSLSPPRRVTGLRRALVSLGGLRAPRLADWTRYPRLVLPPALAALADAGVREVHVAGNLPPDLTRELTGGPDTGPALAVSAHPLGHTEFLAELDRCDLLVASPGLTTLLEASSRGTPVVCLPPQNVSQVLNGRQYAAACSAATRVRWPEEVLDEDRLLASRIGGEATALPVIYGRIDRASEAPEPVRRALRAQVRAAVDAVRLDADWTGLARRIGVRGADQVADAVLALASSSRSSPARS</sequence>
<evidence type="ECO:0000313" key="2">
    <source>
        <dbReference type="EMBL" id="MCP2257406.1"/>
    </source>
</evidence>
<name>A0ABT1HPF8_STRSD</name>
<organism evidence="2 3">
    <name type="scientific">Streptoalloteichus tenebrarius (strain ATCC 17920 / DSM 40477 / JCM 4838 / CBS 697.72 / NBRC 16177 / NCIMB 11028 / NRRL B-12390 / A12253. 1 / ISP 5477)</name>
    <name type="common">Streptomyces tenebrarius</name>
    <dbReference type="NCBI Taxonomy" id="1933"/>
    <lineage>
        <taxon>Bacteria</taxon>
        <taxon>Bacillati</taxon>
        <taxon>Actinomycetota</taxon>
        <taxon>Actinomycetes</taxon>
        <taxon>Pseudonocardiales</taxon>
        <taxon>Pseudonocardiaceae</taxon>
        <taxon>Streptoalloteichus</taxon>
    </lineage>
</organism>
<dbReference type="InterPro" id="IPR031016">
    <property type="entry name" value="CGA_synthase"/>
</dbReference>
<keyword evidence="3" id="KW-1185">Reference proteome</keyword>
<gene>
    <name evidence="2" type="ORF">LX15_001091</name>
</gene>
<accession>A0ABT1HPF8</accession>
<evidence type="ECO:0000313" key="3">
    <source>
        <dbReference type="Proteomes" id="UP001205311"/>
    </source>
</evidence>
<proteinExistence type="predicted"/>
<evidence type="ECO:0000256" key="1">
    <source>
        <dbReference type="SAM" id="MobiDB-lite"/>
    </source>
</evidence>
<reference evidence="2 3" key="1">
    <citation type="submission" date="2022-06" db="EMBL/GenBank/DDBJ databases">
        <title>Genomic Encyclopedia of Archaeal and Bacterial Type Strains, Phase II (KMG-II): from individual species to whole genera.</title>
        <authorList>
            <person name="Goeker M."/>
        </authorList>
    </citation>
    <scope>NUCLEOTIDE SEQUENCE [LARGE SCALE GENOMIC DNA]</scope>
    <source>
        <strain evidence="2 3">DSM 40477</strain>
    </source>
</reference>
<dbReference type="EMBL" id="JAMTCP010000004">
    <property type="protein sequence ID" value="MCP2257406.1"/>
    <property type="molecule type" value="Genomic_DNA"/>
</dbReference>